<dbReference type="InterPro" id="IPR036291">
    <property type="entry name" value="NAD(P)-bd_dom_sf"/>
</dbReference>
<dbReference type="CDD" id="cd08267">
    <property type="entry name" value="MDR1"/>
    <property type="match status" value="1"/>
</dbReference>
<dbReference type="InterPro" id="IPR013154">
    <property type="entry name" value="ADH-like_N"/>
</dbReference>
<sequence>MITWLQDRYGTADVVHLIDRTVPHPGAGEVLIQMGAVGLNSADVRIMRGEPLLVRLAFGLRRPKTPVPGRDVAGTIIEEGEGVELFAVGDRVVGELSTAGGLAEYVIASTDRLVPVPDEVDDLTAAALPMAGGTAWQALDAAGVTAGSRVLVLGAGGGVGTYAVRLAVQRGAEVHALCSARAIEAVSGLGAASVADRAAGLDGLPPNSFDAVLDLGGRAPLAALQRLVREGGTVVGISVGENRVGPVGRMLASALRSIGSRRRIRPLTATAKPEITGQLLALAASGDLVPVIDRIYPLDDAGAALTRIDGGGVVGKVLVRAARADGD</sequence>
<proteinExistence type="predicted"/>
<dbReference type="EMBL" id="JBBDGN010000001">
    <property type="protein sequence ID" value="MEJ1090594.1"/>
    <property type="molecule type" value="Genomic_DNA"/>
</dbReference>
<evidence type="ECO:0000259" key="1">
    <source>
        <dbReference type="SMART" id="SM00829"/>
    </source>
</evidence>
<dbReference type="InterPro" id="IPR011032">
    <property type="entry name" value="GroES-like_sf"/>
</dbReference>
<dbReference type="InterPro" id="IPR052733">
    <property type="entry name" value="Chloroplast_QOR"/>
</dbReference>
<dbReference type="SMART" id="SM00829">
    <property type="entry name" value="PKS_ER"/>
    <property type="match status" value="1"/>
</dbReference>
<name>A0ABU8LGZ1_9MICO</name>
<dbReference type="SUPFAM" id="SSF50129">
    <property type="entry name" value="GroES-like"/>
    <property type="match status" value="1"/>
</dbReference>
<dbReference type="Pfam" id="PF13602">
    <property type="entry name" value="ADH_zinc_N_2"/>
    <property type="match status" value="1"/>
</dbReference>
<protein>
    <submittedName>
        <fullName evidence="2">NAD(P)-dependent alcohol dehydrogenase</fullName>
    </submittedName>
</protein>
<dbReference type="Gene3D" id="3.90.180.10">
    <property type="entry name" value="Medium-chain alcohol dehydrogenases, catalytic domain"/>
    <property type="match status" value="1"/>
</dbReference>
<accession>A0ABU8LGZ1</accession>
<dbReference type="InterPro" id="IPR020843">
    <property type="entry name" value="ER"/>
</dbReference>
<gene>
    <name evidence="2" type="ORF">WDU93_02720</name>
</gene>
<dbReference type="Proteomes" id="UP001366085">
    <property type="component" value="Unassembled WGS sequence"/>
</dbReference>
<dbReference type="RefSeq" id="WP_337317121.1">
    <property type="nucleotide sequence ID" value="NZ_JBBDGN010000001.1"/>
</dbReference>
<feature type="domain" description="Enoyl reductase (ER)" evidence="1">
    <location>
        <begin position="10"/>
        <end position="319"/>
    </location>
</feature>
<dbReference type="PANTHER" id="PTHR44013">
    <property type="entry name" value="ZINC-TYPE ALCOHOL DEHYDROGENASE-LIKE PROTEIN C16A3.02C"/>
    <property type="match status" value="1"/>
</dbReference>
<comment type="caution">
    <text evidence="2">The sequence shown here is derived from an EMBL/GenBank/DDBJ whole genome shotgun (WGS) entry which is preliminary data.</text>
</comment>
<reference evidence="2 3" key="1">
    <citation type="submission" date="2024-02" db="EMBL/GenBank/DDBJ databases">
        <authorList>
            <person name="Saticioglu I.B."/>
        </authorList>
    </citation>
    <scope>NUCLEOTIDE SEQUENCE [LARGE SCALE GENOMIC DNA]</scope>
    <source>
        <strain evidence="2 3">Mu-43</strain>
    </source>
</reference>
<dbReference type="PANTHER" id="PTHR44013:SF1">
    <property type="entry name" value="ZINC-TYPE ALCOHOL DEHYDROGENASE-LIKE PROTEIN C16A3.02C"/>
    <property type="match status" value="1"/>
</dbReference>
<dbReference type="Gene3D" id="3.40.50.720">
    <property type="entry name" value="NAD(P)-binding Rossmann-like Domain"/>
    <property type="match status" value="1"/>
</dbReference>
<organism evidence="2 3">
    <name type="scientific">Microbacterium istanbulense</name>
    <dbReference type="NCBI Taxonomy" id="3122049"/>
    <lineage>
        <taxon>Bacteria</taxon>
        <taxon>Bacillati</taxon>
        <taxon>Actinomycetota</taxon>
        <taxon>Actinomycetes</taxon>
        <taxon>Micrococcales</taxon>
        <taxon>Microbacteriaceae</taxon>
        <taxon>Microbacterium</taxon>
    </lineage>
</organism>
<keyword evidence="3" id="KW-1185">Reference proteome</keyword>
<evidence type="ECO:0000313" key="2">
    <source>
        <dbReference type="EMBL" id="MEJ1090594.1"/>
    </source>
</evidence>
<dbReference type="SUPFAM" id="SSF51735">
    <property type="entry name" value="NAD(P)-binding Rossmann-fold domains"/>
    <property type="match status" value="1"/>
</dbReference>
<evidence type="ECO:0000313" key="3">
    <source>
        <dbReference type="Proteomes" id="UP001366085"/>
    </source>
</evidence>
<dbReference type="Pfam" id="PF08240">
    <property type="entry name" value="ADH_N"/>
    <property type="match status" value="1"/>
</dbReference>